<dbReference type="SUPFAM" id="SSF46785">
    <property type="entry name" value="Winged helix' DNA-binding domain"/>
    <property type="match status" value="1"/>
</dbReference>
<gene>
    <name evidence="2" type="ORF">Harman_40270</name>
</gene>
<feature type="domain" description="HTH marR-type" evidence="1">
    <location>
        <begin position="24"/>
        <end position="63"/>
    </location>
</feature>
<dbReference type="GO" id="GO:0003700">
    <property type="term" value="F:DNA-binding transcription factor activity"/>
    <property type="evidence" value="ECO:0007669"/>
    <property type="project" value="InterPro"/>
</dbReference>
<organism evidence="2 3">
    <name type="scientific">Haloarcula mannanilytica</name>
    <dbReference type="NCBI Taxonomy" id="2509225"/>
    <lineage>
        <taxon>Archaea</taxon>
        <taxon>Methanobacteriati</taxon>
        <taxon>Methanobacteriota</taxon>
        <taxon>Stenosarchaea group</taxon>
        <taxon>Halobacteria</taxon>
        <taxon>Halobacteriales</taxon>
        <taxon>Haloarculaceae</taxon>
        <taxon>Haloarcula</taxon>
    </lineage>
</organism>
<dbReference type="InterPro" id="IPR000835">
    <property type="entry name" value="HTH_MarR-typ"/>
</dbReference>
<protein>
    <recommendedName>
        <fullName evidence="1">HTH marR-type domain-containing protein</fullName>
    </recommendedName>
</protein>
<dbReference type="Gene3D" id="1.10.10.10">
    <property type="entry name" value="Winged helix-like DNA-binding domain superfamily/Winged helix DNA-binding domain"/>
    <property type="match status" value="1"/>
</dbReference>
<dbReference type="EMBL" id="BIXZ01000015">
    <property type="protein sequence ID" value="GCF16092.1"/>
    <property type="molecule type" value="Genomic_DNA"/>
</dbReference>
<dbReference type="InterPro" id="IPR036390">
    <property type="entry name" value="WH_DNA-bd_sf"/>
</dbReference>
<dbReference type="AlphaFoldDB" id="A0A4C2EPA2"/>
<dbReference type="Proteomes" id="UP000304382">
    <property type="component" value="Unassembled WGS sequence"/>
</dbReference>
<name>A0A4C2EPA2_9EURY</name>
<sequence length="86" mass="9655">MSKPGPDPTVTKIDVLKEIRLAYPPVQAPKDLAERLEISNTAVSNKLKDMEKNGWVESERVGRARVYWITDDGRAQLDPEFSSGNQ</sequence>
<dbReference type="Pfam" id="PF12802">
    <property type="entry name" value="MarR_2"/>
    <property type="match status" value="1"/>
</dbReference>
<dbReference type="OrthoDB" id="189973at2157"/>
<proteinExistence type="predicted"/>
<keyword evidence="3" id="KW-1185">Reference proteome</keyword>
<dbReference type="InterPro" id="IPR036388">
    <property type="entry name" value="WH-like_DNA-bd_sf"/>
</dbReference>
<evidence type="ECO:0000313" key="2">
    <source>
        <dbReference type="EMBL" id="GCF16092.1"/>
    </source>
</evidence>
<evidence type="ECO:0000259" key="1">
    <source>
        <dbReference type="Pfam" id="PF12802"/>
    </source>
</evidence>
<evidence type="ECO:0000313" key="3">
    <source>
        <dbReference type="Proteomes" id="UP000304382"/>
    </source>
</evidence>
<dbReference type="CDD" id="cd00090">
    <property type="entry name" value="HTH_ARSR"/>
    <property type="match status" value="1"/>
</dbReference>
<accession>A0A4C2EPA2</accession>
<dbReference type="InterPro" id="IPR011991">
    <property type="entry name" value="ArsR-like_HTH"/>
</dbReference>
<comment type="caution">
    <text evidence="2">The sequence shown here is derived from an EMBL/GenBank/DDBJ whole genome shotgun (WGS) entry which is preliminary data.</text>
</comment>
<reference evidence="2 3" key="1">
    <citation type="submission" date="2019-02" db="EMBL/GenBank/DDBJ databases">
        <title>Haloarcula mannanilyticum sp. nov., a mannan degrading haloarchaeon isolated from commercial salt.</title>
        <authorList>
            <person name="Enomoto S."/>
            <person name="Shimane Y."/>
            <person name="Kamekura M."/>
            <person name="Ito T."/>
            <person name="Moriya O."/>
            <person name="Ihara K."/>
            <person name="Takahashi-Ando N."/>
            <person name="Fukushima Y."/>
            <person name="Yoshida Y."/>
            <person name="Usama R."/>
            <person name="Takai K."/>
            <person name="Minegishi H."/>
        </authorList>
    </citation>
    <scope>NUCLEOTIDE SEQUENCE [LARGE SCALE GENOMIC DNA]</scope>
    <source>
        <strain evidence="2 3">MD130-1</strain>
    </source>
</reference>